<keyword evidence="2" id="KW-1185">Reference proteome</keyword>
<reference evidence="1" key="2">
    <citation type="submission" date="2025-09" db="UniProtKB">
        <authorList>
            <consortium name="Ensembl"/>
        </authorList>
    </citation>
    <scope>IDENTIFICATION</scope>
</reference>
<dbReference type="AlphaFoldDB" id="A0A3Q0SPY6"/>
<reference evidence="1" key="1">
    <citation type="submission" date="2025-08" db="UniProtKB">
        <authorList>
            <consortium name="Ensembl"/>
        </authorList>
    </citation>
    <scope>IDENTIFICATION</scope>
</reference>
<organism evidence="1 2">
    <name type="scientific">Amphilophus citrinellus</name>
    <name type="common">Midas cichlid</name>
    <name type="synonym">Cichlasoma citrinellum</name>
    <dbReference type="NCBI Taxonomy" id="61819"/>
    <lineage>
        <taxon>Eukaryota</taxon>
        <taxon>Metazoa</taxon>
        <taxon>Chordata</taxon>
        <taxon>Craniata</taxon>
        <taxon>Vertebrata</taxon>
        <taxon>Euteleostomi</taxon>
        <taxon>Actinopterygii</taxon>
        <taxon>Neopterygii</taxon>
        <taxon>Teleostei</taxon>
        <taxon>Neoteleostei</taxon>
        <taxon>Acanthomorphata</taxon>
        <taxon>Ovalentaria</taxon>
        <taxon>Cichlomorphae</taxon>
        <taxon>Cichliformes</taxon>
        <taxon>Cichlidae</taxon>
        <taxon>New World cichlids</taxon>
        <taxon>Cichlasomatinae</taxon>
        <taxon>Heroini</taxon>
        <taxon>Amphilophus</taxon>
    </lineage>
</organism>
<accession>A0A3Q0SPY6</accession>
<dbReference type="Ensembl" id="ENSACIT00000026030.1">
    <property type="protein sequence ID" value="ENSACIP00000025366.1"/>
    <property type="gene ID" value="ENSACIG00000019656.1"/>
</dbReference>
<name>A0A3Q0SPY6_AMPCI</name>
<dbReference type="STRING" id="61819.ENSACIP00000025366"/>
<evidence type="ECO:0000313" key="1">
    <source>
        <dbReference type="Ensembl" id="ENSACIP00000025366.1"/>
    </source>
</evidence>
<proteinExistence type="predicted"/>
<protein>
    <submittedName>
        <fullName evidence="1">Uncharacterized protein</fullName>
    </submittedName>
</protein>
<dbReference type="GeneTree" id="ENSGT01150000287030"/>
<dbReference type="Proteomes" id="UP000261340">
    <property type="component" value="Unplaced"/>
</dbReference>
<evidence type="ECO:0000313" key="2">
    <source>
        <dbReference type="Proteomes" id="UP000261340"/>
    </source>
</evidence>
<sequence length="147" mass="17345">INITRKRRRPMLNRAGSDIIKAKRSVRMPLAPLIRRRIRPILANRITRNSVGDTKYFSITSDKNIPAKVKKQTKKKNQKHPSDLYMCYFCYFGRKRTLKHFLTYNRKDHHHKVKNVPANGEVIVTQRDHLEHALPSEEHNENQVNPV</sequence>
<dbReference type="OMA" id="IVTQRDH"/>